<protein>
    <recommendedName>
        <fullName evidence="8">Carboxylic ester hydrolase</fullName>
        <ecNumber evidence="8">3.1.1.-</ecNumber>
    </recommendedName>
</protein>
<comment type="similarity">
    <text evidence="1 8">Belongs to the tannase family.</text>
</comment>
<evidence type="ECO:0000256" key="3">
    <source>
        <dbReference type="ARBA" id="ARBA00022723"/>
    </source>
</evidence>
<name>A0AAX6MYT1_9PEZI</name>
<evidence type="ECO:0000313" key="10">
    <source>
        <dbReference type="Proteomes" id="UP001369815"/>
    </source>
</evidence>
<keyword evidence="7" id="KW-1015">Disulfide bond</keyword>
<proteinExistence type="inferred from homology"/>
<dbReference type="EMBL" id="JBANMG010000001">
    <property type="protein sequence ID" value="KAK6957351.1"/>
    <property type="molecule type" value="Genomic_DNA"/>
</dbReference>
<dbReference type="Pfam" id="PF07519">
    <property type="entry name" value="Tannase"/>
    <property type="match status" value="1"/>
</dbReference>
<evidence type="ECO:0000256" key="1">
    <source>
        <dbReference type="ARBA" id="ARBA00006249"/>
    </source>
</evidence>
<evidence type="ECO:0000313" key="9">
    <source>
        <dbReference type="EMBL" id="KAK6957351.1"/>
    </source>
</evidence>
<dbReference type="GO" id="GO:0046872">
    <property type="term" value="F:metal ion binding"/>
    <property type="evidence" value="ECO:0007669"/>
    <property type="project" value="UniProtKB-KW"/>
</dbReference>
<sequence length="557" mass="61348">MIHSHRGHVLLGIAVALIPQASQAYSSTTSECSLNNLVHLLSSIDDPLSNTAKVLSVTPVRQNDSYGDPNTPQGLPPMISTQLPELCAVELNVSSSETSSYTVSLFLPTEWNSRFLATGGGGTGGYINYLDMGAGSQYGFATMSTDNGHRSAPDDIQWAYKNPQELTDWGWRAMSGSVELSKQLIKGYYGDDIQYSYYTGCSMGGRQGLKEAQLSADSFDGMLIGAPPWWLSHQVAWYSEASNVYYPVDDSKSIPSELFSTLIAQTVIDQCDEIDGVKDGIVSDTENCHPNFDVLLCDSIGSNSSECLTSLQLETLANIYKDYYVGSEFVHPAFELSSEPGWSQSLGSGLITKFATDYIKYIVYEDLNWSLDQYNSSVYEQLKNHKSSAEIDADQFDMSPYRDHGGKILMYHGLSDAVVVTRVSSYFYKQVKVAMGESLPITDWFRLFFVPGMLHCQGSQPGVDAPWHINGAGQNWLTGPGAYSVPGFEDSKHDALLALMDWVEHGNAVDQIVATAWRNSTDPSSGVWKQRPICSYPKMAKYSGVGDVNEARNWYCE</sequence>
<reference evidence="9 10" key="1">
    <citation type="journal article" date="2024" name="Front Chem Biol">
        <title>Unveiling the potential of Daldinia eschscholtzii MFLUCC 19-0629 through bioactivity and bioinformatics studies for enhanced sustainable agriculture production.</title>
        <authorList>
            <person name="Brooks S."/>
            <person name="Weaver J.A."/>
            <person name="Klomchit A."/>
            <person name="Alharthi S.A."/>
            <person name="Onlamun T."/>
            <person name="Nurani R."/>
            <person name="Vong T.K."/>
            <person name="Alberti F."/>
            <person name="Greco C."/>
        </authorList>
    </citation>
    <scope>NUCLEOTIDE SEQUENCE [LARGE SCALE GENOMIC DNA]</scope>
    <source>
        <strain evidence="9">MFLUCC 19-0629</strain>
    </source>
</reference>
<dbReference type="AlphaFoldDB" id="A0AAX6MYT1"/>
<keyword evidence="4 8" id="KW-0732">Signal</keyword>
<comment type="caution">
    <text evidence="9">The sequence shown here is derived from an EMBL/GenBank/DDBJ whole genome shotgun (WGS) entry which is preliminary data.</text>
</comment>
<dbReference type="InterPro" id="IPR011118">
    <property type="entry name" value="Tannase/feruloyl_esterase"/>
</dbReference>
<dbReference type="SUPFAM" id="SSF53474">
    <property type="entry name" value="alpha/beta-Hydrolases"/>
    <property type="match status" value="1"/>
</dbReference>
<dbReference type="InterPro" id="IPR029058">
    <property type="entry name" value="AB_hydrolase_fold"/>
</dbReference>
<evidence type="ECO:0000256" key="7">
    <source>
        <dbReference type="ARBA" id="ARBA00023157"/>
    </source>
</evidence>
<evidence type="ECO:0000256" key="2">
    <source>
        <dbReference type="ARBA" id="ARBA00022487"/>
    </source>
</evidence>
<keyword evidence="6" id="KW-0106">Calcium</keyword>
<dbReference type="GO" id="GO:0030600">
    <property type="term" value="F:feruloyl esterase activity"/>
    <property type="evidence" value="ECO:0007669"/>
    <property type="project" value="UniProtKB-ARBA"/>
</dbReference>
<gene>
    <name evidence="9" type="ORF">Daesc_000135</name>
</gene>
<evidence type="ECO:0000256" key="6">
    <source>
        <dbReference type="ARBA" id="ARBA00022837"/>
    </source>
</evidence>
<accession>A0AAX6MYT1</accession>
<dbReference type="EC" id="3.1.1.-" evidence="8"/>
<feature type="signal peptide" evidence="8">
    <location>
        <begin position="1"/>
        <end position="24"/>
    </location>
</feature>
<feature type="chain" id="PRO_5043094121" description="Carboxylic ester hydrolase" evidence="8">
    <location>
        <begin position="25"/>
        <end position="557"/>
    </location>
</feature>
<keyword evidence="2" id="KW-0719">Serine esterase</keyword>
<evidence type="ECO:0000256" key="4">
    <source>
        <dbReference type="ARBA" id="ARBA00022729"/>
    </source>
</evidence>
<dbReference type="PANTHER" id="PTHR33938:SF2">
    <property type="entry name" value="CARBOXYLIC ESTER HYDROLASE"/>
    <property type="match status" value="1"/>
</dbReference>
<dbReference type="PANTHER" id="PTHR33938">
    <property type="entry name" value="FERULOYL ESTERASE B-RELATED"/>
    <property type="match status" value="1"/>
</dbReference>
<keyword evidence="5 8" id="KW-0378">Hydrolase</keyword>
<organism evidence="9 10">
    <name type="scientific">Daldinia eschscholtzii</name>
    <dbReference type="NCBI Taxonomy" id="292717"/>
    <lineage>
        <taxon>Eukaryota</taxon>
        <taxon>Fungi</taxon>
        <taxon>Dikarya</taxon>
        <taxon>Ascomycota</taxon>
        <taxon>Pezizomycotina</taxon>
        <taxon>Sordariomycetes</taxon>
        <taxon>Xylariomycetidae</taxon>
        <taxon>Xylariales</taxon>
        <taxon>Hypoxylaceae</taxon>
        <taxon>Daldinia</taxon>
    </lineage>
</organism>
<keyword evidence="10" id="KW-1185">Reference proteome</keyword>
<dbReference type="Proteomes" id="UP001369815">
    <property type="component" value="Unassembled WGS sequence"/>
</dbReference>
<evidence type="ECO:0000256" key="5">
    <source>
        <dbReference type="ARBA" id="ARBA00022801"/>
    </source>
</evidence>
<evidence type="ECO:0000256" key="8">
    <source>
        <dbReference type="RuleBase" id="RU361238"/>
    </source>
</evidence>
<keyword evidence="3" id="KW-0479">Metal-binding</keyword>